<dbReference type="AlphaFoldDB" id="R7RXD4"/>
<evidence type="ECO:0000256" key="1">
    <source>
        <dbReference type="SAM" id="Phobius"/>
    </source>
</evidence>
<protein>
    <submittedName>
        <fullName evidence="2">Uncharacterized protein</fullName>
    </submittedName>
</protein>
<reference evidence="3" key="1">
    <citation type="journal article" date="2012" name="Science">
        <title>The Paleozoic origin of enzymatic lignin decomposition reconstructed from 31 fungal genomes.</title>
        <authorList>
            <person name="Floudas D."/>
            <person name="Binder M."/>
            <person name="Riley R."/>
            <person name="Barry K."/>
            <person name="Blanchette R.A."/>
            <person name="Henrissat B."/>
            <person name="Martinez A.T."/>
            <person name="Otillar R."/>
            <person name="Spatafora J.W."/>
            <person name="Yadav J.S."/>
            <person name="Aerts A."/>
            <person name="Benoit I."/>
            <person name="Boyd A."/>
            <person name="Carlson A."/>
            <person name="Copeland A."/>
            <person name="Coutinho P.M."/>
            <person name="de Vries R.P."/>
            <person name="Ferreira P."/>
            <person name="Findley K."/>
            <person name="Foster B."/>
            <person name="Gaskell J."/>
            <person name="Glotzer D."/>
            <person name="Gorecki P."/>
            <person name="Heitman J."/>
            <person name="Hesse C."/>
            <person name="Hori C."/>
            <person name="Igarashi K."/>
            <person name="Jurgens J.A."/>
            <person name="Kallen N."/>
            <person name="Kersten P."/>
            <person name="Kohler A."/>
            <person name="Kuees U."/>
            <person name="Kumar T.K.A."/>
            <person name="Kuo A."/>
            <person name="LaButti K."/>
            <person name="Larrondo L.F."/>
            <person name="Lindquist E."/>
            <person name="Ling A."/>
            <person name="Lombard V."/>
            <person name="Lucas S."/>
            <person name="Lundell T."/>
            <person name="Martin R."/>
            <person name="McLaughlin D.J."/>
            <person name="Morgenstern I."/>
            <person name="Morin E."/>
            <person name="Murat C."/>
            <person name="Nagy L.G."/>
            <person name="Nolan M."/>
            <person name="Ohm R.A."/>
            <person name="Patyshakuliyeva A."/>
            <person name="Rokas A."/>
            <person name="Ruiz-Duenas F.J."/>
            <person name="Sabat G."/>
            <person name="Salamov A."/>
            <person name="Samejima M."/>
            <person name="Schmutz J."/>
            <person name="Slot J.C."/>
            <person name="St John F."/>
            <person name="Stenlid J."/>
            <person name="Sun H."/>
            <person name="Sun S."/>
            <person name="Syed K."/>
            <person name="Tsang A."/>
            <person name="Wiebenga A."/>
            <person name="Young D."/>
            <person name="Pisabarro A."/>
            <person name="Eastwood D.C."/>
            <person name="Martin F."/>
            <person name="Cullen D."/>
            <person name="Grigoriev I.V."/>
            <person name="Hibbett D.S."/>
        </authorList>
    </citation>
    <scope>NUCLEOTIDE SEQUENCE [LARGE SCALE GENOMIC DNA]</scope>
    <source>
        <strain evidence="3">FP-91666</strain>
    </source>
</reference>
<evidence type="ECO:0000313" key="3">
    <source>
        <dbReference type="Proteomes" id="UP000053927"/>
    </source>
</evidence>
<keyword evidence="3" id="KW-1185">Reference proteome</keyword>
<evidence type="ECO:0000313" key="2">
    <source>
        <dbReference type="EMBL" id="EIM80019.1"/>
    </source>
</evidence>
<feature type="transmembrane region" description="Helical" evidence="1">
    <location>
        <begin position="93"/>
        <end position="111"/>
    </location>
</feature>
<organism evidence="2 3">
    <name type="scientific">Stereum hirsutum (strain FP-91666)</name>
    <name type="common">White-rot fungus</name>
    <dbReference type="NCBI Taxonomy" id="721885"/>
    <lineage>
        <taxon>Eukaryota</taxon>
        <taxon>Fungi</taxon>
        <taxon>Dikarya</taxon>
        <taxon>Basidiomycota</taxon>
        <taxon>Agaricomycotina</taxon>
        <taxon>Agaricomycetes</taxon>
        <taxon>Russulales</taxon>
        <taxon>Stereaceae</taxon>
        <taxon>Stereum</taxon>
    </lineage>
</organism>
<feature type="transmembrane region" description="Helical" evidence="1">
    <location>
        <begin position="212"/>
        <end position="230"/>
    </location>
</feature>
<dbReference type="OrthoDB" id="2905268at2759"/>
<dbReference type="EMBL" id="JH687400">
    <property type="protein sequence ID" value="EIM80019.1"/>
    <property type="molecule type" value="Genomic_DNA"/>
</dbReference>
<feature type="transmembrane region" description="Helical" evidence="1">
    <location>
        <begin position="177"/>
        <end position="200"/>
    </location>
</feature>
<dbReference type="KEGG" id="shs:STEHIDRAFT_35999"/>
<dbReference type="GeneID" id="18804539"/>
<sequence length="238" mass="26861">RSQVEAKQKVQQALHMLTLFTLGTICLVCYSSEFETMFIKQRDFPGGPSEWLKIHFAIPANILGRVVLSTCDILTDSILLYRLWIIWGRSYRIAAIPFLILLFCLGTWVSYGCTGRSTKPGNNIWSGEAVPWNIASWSASISLNVVVTLGIVYRLLYMRRLMRTTLPMRNAQMYTSITAMIIESSAINTVTYNAFLISYVVDSPFQRVVLPVLTQAMCIAPELIILRVALGQAWSHQT</sequence>
<feature type="non-terminal residue" evidence="2">
    <location>
        <position position="238"/>
    </location>
</feature>
<feature type="non-terminal residue" evidence="2">
    <location>
        <position position="1"/>
    </location>
</feature>
<keyword evidence="1" id="KW-0472">Membrane</keyword>
<dbReference type="eggNOG" id="ENOG502SMY3">
    <property type="taxonomic scope" value="Eukaryota"/>
</dbReference>
<feature type="transmembrane region" description="Helical" evidence="1">
    <location>
        <begin position="12"/>
        <end position="34"/>
    </location>
</feature>
<keyword evidence="1" id="KW-0812">Transmembrane</keyword>
<dbReference type="OMA" id="HITIAYW"/>
<keyword evidence="1" id="KW-1133">Transmembrane helix</keyword>
<dbReference type="RefSeq" id="XP_007310857.1">
    <property type="nucleotide sequence ID" value="XM_007310795.1"/>
</dbReference>
<feature type="transmembrane region" description="Helical" evidence="1">
    <location>
        <begin position="134"/>
        <end position="156"/>
    </location>
</feature>
<name>R7RXD4_STEHR</name>
<gene>
    <name evidence="2" type="ORF">STEHIDRAFT_35999</name>
</gene>
<proteinExistence type="predicted"/>
<accession>R7RXD4</accession>
<dbReference type="Proteomes" id="UP000053927">
    <property type="component" value="Unassembled WGS sequence"/>
</dbReference>